<organism evidence="1 2">
    <name type="scientific">Trypanosoma brucei gambiense (strain MHOM/CI/86/DAL972)</name>
    <dbReference type="NCBI Taxonomy" id="679716"/>
    <lineage>
        <taxon>Eukaryota</taxon>
        <taxon>Discoba</taxon>
        <taxon>Euglenozoa</taxon>
        <taxon>Kinetoplastea</taxon>
        <taxon>Metakinetoplastina</taxon>
        <taxon>Trypanosomatida</taxon>
        <taxon>Trypanosomatidae</taxon>
        <taxon>Trypanosoma</taxon>
    </lineage>
</organism>
<reference evidence="2" key="1">
    <citation type="journal article" date="2010" name="PLoS Negl. Trop. Dis.">
        <title>The genome sequence of Trypanosoma brucei gambiense, causative agent of chronic human african trypanosomiasis.</title>
        <authorList>
            <person name="Jackson A.P."/>
            <person name="Sanders M."/>
            <person name="Berry A."/>
            <person name="McQuillan J."/>
            <person name="Aslett M.A."/>
            <person name="Quail M.A."/>
            <person name="Chukualim B."/>
            <person name="Capewell P."/>
            <person name="MacLeod A."/>
            <person name="Melville S.E."/>
            <person name="Gibson W."/>
            <person name="Barry J.D."/>
            <person name="Berriman M."/>
            <person name="Hertz-Fowler C."/>
        </authorList>
    </citation>
    <scope>NUCLEOTIDE SEQUENCE [LARGE SCALE GENOMIC DNA]</scope>
    <source>
        <strain evidence="2">MHOM/CI/86/DAL972</strain>
    </source>
</reference>
<gene>
    <name evidence="1" type="ORF">TbgDal_VII5340</name>
</gene>
<dbReference type="AlphaFoldDB" id="C9ZT88"/>
<dbReference type="EMBL" id="FN554970">
    <property type="protein sequence ID" value="CBH12623.1"/>
    <property type="molecule type" value="Genomic_DNA"/>
</dbReference>
<name>C9ZT88_TRYB9</name>
<protein>
    <submittedName>
        <fullName evidence="1">Uncharacterized protein</fullName>
    </submittedName>
</protein>
<evidence type="ECO:0000313" key="1">
    <source>
        <dbReference type="EMBL" id="CBH12623.1"/>
    </source>
</evidence>
<proteinExistence type="predicted"/>
<dbReference type="RefSeq" id="XP_011774903.1">
    <property type="nucleotide sequence ID" value="XM_011776601.1"/>
</dbReference>
<accession>C9ZT88</accession>
<dbReference type="KEGG" id="tbg:TbgDal_VII5340"/>
<dbReference type="GeneID" id="23862776"/>
<evidence type="ECO:0000313" key="2">
    <source>
        <dbReference type="Proteomes" id="UP000002316"/>
    </source>
</evidence>
<sequence length="125" mass="13958">MGYACLHMRGIVFNDAYEHFPFHPALSYCFLDVSTSNYRAHLVVAAQVVLTGFGWLQNNVTHRGGRKKKKSPRGDTGAAALFLSFFLPQFSRPPAADAREIFKCVACCSWPLETPSHTHTHTYAP</sequence>
<dbReference type="Proteomes" id="UP000002316">
    <property type="component" value="Chromosome 7"/>
</dbReference>